<evidence type="ECO:0000313" key="10">
    <source>
        <dbReference type="Proteomes" id="UP000000559"/>
    </source>
</evidence>
<feature type="domain" description="K Homology" evidence="7">
    <location>
        <begin position="646"/>
        <end position="721"/>
    </location>
</feature>
<feature type="compositionally biased region" description="Acidic residues" evidence="6">
    <location>
        <begin position="219"/>
        <end position="238"/>
    </location>
</feature>
<comment type="subcellular location">
    <subcellularLocation>
        <location evidence="1">Cytoplasm</location>
    </subcellularLocation>
</comment>
<dbReference type="GO" id="GO:0045141">
    <property type="term" value="P:meiotic telomere clustering"/>
    <property type="evidence" value="ECO:0007669"/>
    <property type="project" value="EnsemblFungi"/>
</dbReference>
<gene>
    <name evidence="9" type="ordered locus">CAALFM_C111860WA</name>
    <name evidence="8" type="ordered locus">orf19.12746</name>
</gene>
<dbReference type="KEGG" id="cal:CAALFM_C111860WA"/>
<feature type="domain" description="K Homology" evidence="7">
    <location>
        <begin position="881"/>
        <end position="959"/>
    </location>
</feature>
<dbReference type="InParanoid" id="A0A1D8PF90"/>
<organism evidence="9 10">
    <name type="scientific">Candida albicans (strain SC5314 / ATCC MYA-2876)</name>
    <name type="common">Yeast</name>
    <dbReference type="NCBI Taxonomy" id="237561"/>
    <lineage>
        <taxon>Eukaryota</taxon>
        <taxon>Fungi</taxon>
        <taxon>Dikarya</taxon>
        <taxon>Ascomycota</taxon>
        <taxon>Saccharomycotina</taxon>
        <taxon>Pichiomycetes</taxon>
        <taxon>Debaryomycetaceae</taxon>
        <taxon>Candida/Lodderomyces clade</taxon>
        <taxon>Candida</taxon>
    </lineage>
</organism>
<dbReference type="PANTHER" id="PTHR10627:SF31">
    <property type="entry name" value="DODECA-SATELLITE-BINDING PROTEIN 1, ISOFORM A"/>
    <property type="match status" value="1"/>
</dbReference>
<dbReference type="GO" id="GO:0000781">
    <property type="term" value="C:chromosome, telomeric region"/>
    <property type="evidence" value="ECO:0007669"/>
    <property type="project" value="GOC"/>
</dbReference>
<dbReference type="Pfam" id="PF24668">
    <property type="entry name" value="KH_Vigilin"/>
    <property type="match status" value="1"/>
</dbReference>
<dbReference type="GO" id="GO:0003729">
    <property type="term" value="F:mRNA binding"/>
    <property type="evidence" value="ECO:0000318"/>
    <property type="project" value="GO_Central"/>
</dbReference>
<feature type="domain" description="K Homology" evidence="7">
    <location>
        <begin position="806"/>
        <end position="877"/>
    </location>
</feature>
<dbReference type="GO" id="GO:0005737">
    <property type="term" value="C:cytoplasm"/>
    <property type="evidence" value="ECO:0000318"/>
    <property type="project" value="GO_Central"/>
</dbReference>
<sequence length="1220" mass="133963">MPTPAEIIAARLNRADATQNVYEEEEEEVVTSTETTPSTNAKPSITDEAAFPTLGGKKSASPVISNTGGASSWGPSMKTPVRSSTASPVPTPVQQTTPKPTNGIKSKVSTIQEAFSLDVEDQLNVARPEFIKILTFVKQETKTNIECTTSQHTKKRTFLITGRPDEVKLAKRLVIKKLTKPVKISFNIPAKLRSRVIGQGGKTLKPIIQANEVKIEIGDQVEGEDTGDDGTEEDEDEEEDIFAKTVQVTIDGDVEGSKRAKNAILAIVKEETKNLSAKVSVNETIKPFASKELKSIVDKYPTLEFAIPDYKSNRHTIIIVGERDLVLEAKPEVKAALEKLSNKVVVEEVPIPKIKQQFLPIEQVFEEHNVLIQLPKDGEGKVKFIGDKKKIAAAQASAKKTTSQYKVEILDMSKAHKGNLKHVKAVASVLTKTGVFDEIAKANDVTIHVPSSKDLESSATIPIEIVSKGDDEHIKVAKKAIVNQVNKITPDLTKTIEDIDEFLLNKVDETIKDVAKQQGVEYVVSGKIITLFNFQQSNEDAEDFDDVSDPDSAFKKVDEALNKLRELAANLTSATLSVPSKEQDQVSGPRGTTLKSILASVEPNTVTVELHQPTSDEVYIHGIKSSVATVKKEIESVLADAKEFGNEYSTTIQVPSQVLSRLIGKNGANLNQIRDEFGTRIDVPLEKDESKDKSSSKTEVTITGVKRNVEETKTKVSALAKRWADETLVRLRVESQYHRRMIGPRAVYINRLQDKYNVKIRFPSENSANFADAPNSKDEVTIKGPSKGVAKAEEELKELYAFEKENGFKQVVQIPLKAIARVIGKAGETINDIADGTGVEYTFNRDSEETKGHSEVELTGSKSALKEAVAKIQEIIDEVENFVSRSIKVEPIYHRDLIGPGGSIMKEIISKAGGDEVPRNRQYKLLNIPNEGSGSNEVTSQGDKNIVDKIIAAIEKIVEEKRASVTQEIDLPKEKHRLIIGPNGTIRHSLQSEFGVTIEIPRPNDESTVVKITGLPDKIDSAKAKIEELTKDDWNESIDVPAAYHVLVSERGAIFKKLKNDFNVEVAHGNFTRLANKLSAAPIPTPPESAYPQKDGELFKFTIVDANDSASATTAAASEEIIPWRLKGSEEATAKAAKFINEKLDLAKNSKSIGWFYASQPSVFSKVIGPQGSKVNQIRKKSNTFITVPRATDKNAANFIYLVGDEDNLNIAKKEIESLL</sequence>
<dbReference type="GO" id="GO:0000750">
    <property type="term" value="P:pheromone-dependent signal transduction involved in conjugation with cellular fusion"/>
    <property type="evidence" value="ECO:0007669"/>
    <property type="project" value="EnsemblFungi"/>
</dbReference>
<evidence type="ECO:0000256" key="3">
    <source>
        <dbReference type="ARBA" id="ARBA00022737"/>
    </source>
</evidence>
<dbReference type="CGD" id="CAL0000181643">
    <property type="gene designation" value="orf19.12746"/>
</dbReference>
<dbReference type="SMR" id="A0A1D8PF90"/>
<dbReference type="GO" id="GO:0005789">
    <property type="term" value="C:endoplasmic reticulum membrane"/>
    <property type="evidence" value="ECO:0007669"/>
    <property type="project" value="EnsemblFungi"/>
</dbReference>
<feature type="domain" description="K Homology" evidence="7">
    <location>
        <begin position="1138"/>
        <end position="1220"/>
    </location>
</feature>
<feature type="region of interest" description="Disordered" evidence="6">
    <location>
        <begin position="20"/>
        <end position="104"/>
    </location>
</feature>
<dbReference type="InterPro" id="IPR057778">
    <property type="entry name" value="KH_Vigilin_N"/>
</dbReference>
<dbReference type="EMBL" id="CP017623">
    <property type="protein sequence ID" value="AOW26806.1"/>
    <property type="molecule type" value="Genomic_DNA"/>
</dbReference>
<feature type="domain" description="K Homology" evidence="7">
    <location>
        <begin position="725"/>
        <end position="801"/>
    </location>
</feature>
<proteinExistence type="predicted"/>
<name>A0A1D8PF90_CANAL</name>
<evidence type="ECO:0000313" key="8">
    <source>
        <dbReference type="CGD" id="CAL0000181643"/>
    </source>
</evidence>
<evidence type="ECO:0000313" key="9">
    <source>
        <dbReference type="EMBL" id="AOW26806.1"/>
    </source>
</evidence>
<protein>
    <recommendedName>
        <fullName evidence="7">K Homology domain-containing protein</fullName>
    </recommendedName>
</protein>
<feature type="region of interest" description="Disordered" evidence="6">
    <location>
        <begin position="218"/>
        <end position="238"/>
    </location>
</feature>
<dbReference type="GO" id="GO:0030466">
    <property type="term" value="P:silent mating-type cassette heterochromatin formation"/>
    <property type="evidence" value="ECO:0007669"/>
    <property type="project" value="EnsemblFungi"/>
</dbReference>
<dbReference type="GO" id="GO:0043577">
    <property type="term" value="P:chemotropism"/>
    <property type="evidence" value="ECO:0007669"/>
    <property type="project" value="EnsemblFungi"/>
</dbReference>
<dbReference type="VEuPathDB" id="FungiDB:C1_11860W_A"/>
<feature type="domain" description="K Homology" evidence="7">
    <location>
        <begin position="570"/>
        <end position="639"/>
    </location>
</feature>
<feature type="compositionally biased region" description="Polar residues" evidence="6">
    <location>
        <begin position="62"/>
        <end position="74"/>
    </location>
</feature>
<reference evidence="9 10" key="2">
    <citation type="journal article" date="2007" name="Genome Biol.">
        <title>Assembly of the Candida albicans genome into sixteen supercontigs aligned on the eight chromosomes.</title>
        <authorList>
            <person name="van het Hoog M."/>
            <person name="Rast T.J."/>
            <person name="Martchenko M."/>
            <person name="Grindle S."/>
            <person name="Dignard D."/>
            <person name="Hogues H."/>
            <person name="Cuomo C."/>
            <person name="Berriman M."/>
            <person name="Scherer S."/>
            <person name="Magee B.B."/>
            <person name="Whiteway M."/>
            <person name="Chibana H."/>
            <person name="Nantel A."/>
            <person name="Magee P.T."/>
        </authorList>
    </citation>
    <scope>GENOME REANNOTATION</scope>
    <source>
        <strain evidence="10">SC5314 / ATCC MYA-2876</strain>
    </source>
</reference>
<dbReference type="RefSeq" id="XP_716350.2">
    <property type="nucleotide sequence ID" value="XM_711257.2"/>
</dbReference>
<keyword evidence="4 5" id="KW-0694">RNA-binding</keyword>
<dbReference type="FunCoup" id="A0A1D8PF90">
    <property type="interactions" value="739"/>
</dbReference>
<reference evidence="9 10" key="1">
    <citation type="journal article" date="2004" name="Proc. Natl. Acad. Sci. U.S.A.">
        <title>The diploid genome sequence of Candida albicans.</title>
        <authorList>
            <person name="Jones T."/>
            <person name="Federspiel N.A."/>
            <person name="Chibana H."/>
            <person name="Dungan J."/>
            <person name="Kalman S."/>
            <person name="Magee B.B."/>
            <person name="Newport G."/>
            <person name="Thorstenson Y.R."/>
            <person name="Agabian N."/>
            <person name="Magee P.T."/>
            <person name="Davis R.W."/>
            <person name="Scherer S."/>
        </authorList>
    </citation>
    <scope>NUCLEOTIDE SEQUENCE [LARGE SCALE GENOMIC DNA]</scope>
    <source>
        <strain evidence="10">SC5314 / ATCC MYA-2876</strain>
    </source>
</reference>
<evidence type="ECO:0000259" key="7">
    <source>
        <dbReference type="SMART" id="SM00322"/>
    </source>
</evidence>
<dbReference type="GeneID" id="3642009"/>
<feature type="domain" description="K Homology" evidence="7">
    <location>
        <begin position="963"/>
        <end position="1031"/>
    </location>
</feature>
<dbReference type="GO" id="GO:0031509">
    <property type="term" value="P:subtelomeric heterochromatin formation"/>
    <property type="evidence" value="ECO:0007669"/>
    <property type="project" value="EnsemblFungi"/>
</dbReference>
<dbReference type="InterPro" id="IPR004088">
    <property type="entry name" value="KH_dom_type_1"/>
</dbReference>
<dbReference type="Gene3D" id="3.30.1370.10">
    <property type="entry name" value="K Homology domain, type 1"/>
    <property type="match status" value="8"/>
</dbReference>
<keyword evidence="2" id="KW-0963">Cytoplasm</keyword>
<feature type="compositionally biased region" description="Low complexity" evidence="6">
    <location>
        <begin position="92"/>
        <end position="101"/>
    </location>
</feature>
<accession>A0A1D8PF90</accession>
<keyword evidence="3" id="KW-0677">Repeat</keyword>
<dbReference type="AlphaFoldDB" id="A0A1D8PF90"/>
<evidence type="ECO:0000256" key="5">
    <source>
        <dbReference type="PROSITE-ProRule" id="PRU00117"/>
    </source>
</evidence>
<feature type="compositionally biased region" description="Low complexity" evidence="6">
    <location>
        <begin position="30"/>
        <end position="39"/>
    </location>
</feature>
<dbReference type="InterPro" id="IPR036612">
    <property type="entry name" value="KH_dom_type_1_sf"/>
</dbReference>
<dbReference type="STRING" id="237561.A0A1D8PF90"/>
<dbReference type="PANTHER" id="PTHR10627">
    <property type="entry name" value="SCP160"/>
    <property type="match status" value="1"/>
</dbReference>
<dbReference type="GO" id="GO:0001965">
    <property type="term" value="F:G-protein alpha-subunit binding"/>
    <property type="evidence" value="ECO:0007669"/>
    <property type="project" value="EnsemblFungi"/>
</dbReference>
<dbReference type="InterPro" id="IPR004087">
    <property type="entry name" value="KH_dom"/>
</dbReference>
<evidence type="ECO:0000256" key="1">
    <source>
        <dbReference type="ARBA" id="ARBA00004496"/>
    </source>
</evidence>
<dbReference type="eggNOG" id="KOG2208">
    <property type="taxonomic scope" value="Eukaryota"/>
</dbReference>
<evidence type="ECO:0000256" key="6">
    <source>
        <dbReference type="SAM" id="MobiDB-lite"/>
    </source>
</evidence>
<dbReference type="PROSITE" id="PS50084">
    <property type="entry name" value="KH_TYPE_1"/>
    <property type="match status" value="7"/>
</dbReference>
<evidence type="ECO:0000256" key="2">
    <source>
        <dbReference type="ARBA" id="ARBA00022490"/>
    </source>
</evidence>
<dbReference type="SUPFAM" id="SSF54791">
    <property type="entry name" value="Eukaryotic type KH-domain (KH-domain type I)"/>
    <property type="match status" value="7"/>
</dbReference>
<dbReference type="OrthoDB" id="10027144at2759"/>
<dbReference type="Pfam" id="PF00013">
    <property type="entry name" value="KH_1"/>
    <property type="match status" value="5"/>
</dbReference>
<feature type="domain" description="K Homology" evidence="7">
    <location>
        <begin position="180"/>
        <end position="269"/>
    </location>
</feature>
<dbReference type="Proteomes" id="UP000000559">
    <property type="component" value="Chromosome 1"/>
</dbReference>
<reference evidence="9 10" key="3">
    <citation type="journal article" date="2013" name="Genome Biol.">
        <title>Assembly of a phased diploid Candida albicans genome facilitates allele-specific measurements and provides a simple model for repeat and indel structure.</title>
        <authorList>
            <person name="Muzzey D."/>
            <person name="Schwartz K."/>
            <person name="Weissman J.S."/>
            <person name="Sherlock G."/>
        </authorList>
    </citation>
    <scope>NUCLEOTIDE SEQUENCE [LARGE SCALE GENOMIC DNA]</scope>
    <source>
        <strain evidence="10">SC5314 / ATCC MYA-2876</strain>
    </source>
</reference>
<evidence type="ECO:0000256" key="4">
    <source>
        <dbReference type="ARBA" id="ARBA00022884"/>
    </source>
</evidence>
<dbReference type="SMART" id="SM00322">
    <property type="entry name" value="KH"/>
    <property type="match status" value="8"/>
</dbReference>
<keyword evidence="10" id="KW-1185">Reference proteome</keyword>